<reference evidence="1" key="1">
    <citation type="submission" date="2023-11" db="EMBL/GenBank/DDBJ databases">
        <authorList>
            <person name="Poullet M."/>
        </authorList>
    </citation>
    <scope>NUCLEOTIDE SEQUENCE</scope>
    <source>
        <strain evidence="1">E1834</strain>
    </source>
</reference>
<organism evidence="1 2">
    <name type="scientific">Meloidogyne enterolobii</name>
    <name type="common">Root-knot nematode worm</name>
    <name type="synonym">Meloidogyne mayaguensis</name>
    <dbReference type="NCBI Taxonomy" id="390850"/>
    <lineage>
        <taxon>Eukaryota</taxon>
        <taxon>Metazoa</taxon>
        <taxon>Ecdysozoa</taxon>
        <taxon>Nematoda</taxon>
        <taxon>Chromadorea</taxon>
        <taxon>Rhabditida</taxon>
        <taxon>Tylenchina</taxon>
        <taxon>Tylenchomorpha</taxon>
        <taxon>Tylenchoidea</taxon>
        <taxon>Meloidogynidae</taxon>
        <taxon>Meloidogyninae</taxon>
        <taxon>Meloidogyne</taxon>
    </lineage>
</organism>
<proteinExistence type="predicted"/>
<protein>
    <submittedName>
        <fullName evidence="1">Uncharacterized protein</fullName>
    </submittedName>
</protein>
<dbReference type="Proteomes" id="UP001497535">
    <property type="component" value="Unassembled WGS sequence"/>
</dbReference>
<keyword evidence="2" id="KW-1185">Reference proteome</keyword>
<evidence type="ECO:0000313" key="2">
    <source>
        <dbReference type="Proteomes" id="UP001497535"/>
    </source>
</evidence>
<comment type="caution">
    <text evidence="1">The sequence shown here is derived from an EMBL/GenBank/DDBJ whole genome shotgun (WGS) entry which is preliminary data.</text>
</comment>
<evidence type="ECO:0000313" key="1">
    <source>
        <dbReference type="EMBL" id="CAK5052442.1"/>
    </source>
</evidence>
<accession>A0ACB0YM68</accession>
<sequence length="143" mass="16852">MEFILWNRENFDKIYNCTGINVDDIPIEKRRYPITAIICILLGFIYYPLYFPRLYFFWKNRSKNPCYILLIYLSLMDICILWVPTFAVGIFSLNFQSNFSLGLPKFSKFLPAALEMEENWLLGLPKFLKFLPAAQRNGLNLAS</sequence>
<name>A0ACB0YM68_MELEN</name>
<dbReference type="EMBL" id="CAVMJV010000014">
    <property type="protein sequence ID" value="CAK5052442.1"/>
    <property type="molecule type" value="Genomic_DNA"/>
</dbReference>
<gene>
    <name evidence="1" type="ORF">MENTE1834_LOCUS13882</name>
</gene>